<dbReference type="Pfam" id="PF26616">
    <property type="entry name" value="CorA-like"/>
    <property type="match status" value="1"/>
</dbReference>
<feature type="transmembrane region" description="Helical" evidence="2">
    <location>
        <begin position="421"/>
        <end position="442"/>
    </location>
</feature>
<feature type="region of interest" description="Disordered" evidence="1">
    <location>
        <begin position="450"/>
        <end position="471"/>
    </location>
</feature>
<reference evidence="4 5" key="1">
    <citation type="submission" date="2016-05" db="EMBL/GenBank/DDBJ databases">
        <title>Comparative analysis of secretome profiles of manganese(II)-oxidizing ascomycete fungi.</title>
        <authorList>
            <consortium name="DOE Joint Genome Institute"/>
            <person name="Zeiner C.A."/>
            <person name="Purvine S.O."/>
            <person name="Zink E.M."/>
            <person name="Wu S."/>
            <person name="Pasa-Tolic L."/>
            <person name="Chaput D.L."/>
            <person name="Haridas S."/>
            <person name="Grigoriev I.V."/>
            <person name="Santelli C.M."/>
            <person name="Hansel C.M."/>
        </authorList>
    </citation>
    <scope>NUCLEOTIDE SEQUENCE [LARGE SCALE GENOMIC DNA]</scope>
    <source>
        <strain evidence="4 5">AP3s5-JAC2a</strain>
    </source>
</reference>
<dbReference type="Proteomes" id="UP000077069">
    <property type="component" value="Unassembled WGS sequence"/>
</dbReference>
<dbReference type="EMBL" id="KV441559">
    <property type="protein sequence ID" value="OAG00733.1"/>
    <property type="molecule type" value="Genomic_DNA"/>
</dbReference>
<evidence type="ECO:0000259" key="3">
    <source>
        <dbReference type="Pfam" id="PF26616"/>
    </source>
</evidence>
<evidence type="ECO:0000313" key="4">
    <source>
        <dbReference type="EMBL" id="OAG00733.1"/>
    </source>
</evidence>
<protein>
    <recommendedName>
        <fullName evidence="3">CorA-like transporter domain-containing protein</fullName>
    </recommendedName>
</protein>
<proteinExistence type="predicted"/>
<dbReference type="Gene3D" id="1.20.58.340">
    <property type="entry name" value="Magnesium transport protein CorA, transmembrane region"/>
    <property type="match status" value="1"/>
</dbReference>
<dbReference type="RefSeq" id="XP_018031098.1">
    <property type="nucleotide sequence ID" value="XM_018182230.1"/>
</dbReference>
<keyword evidence="5" id="KW-1185">Reference proteome</keyword>
<keyword evidence="2" id="KW-0812">Transmembrane</keyword>
<dbReference type="InterPro" id="IPR058257">
    <property type="entry name" value="CorA-like_dom"/>
</dbReference>
<dbReference type="InParanoid" id="A0A177BZC3"/>
<keyword evidence="2" id="KW-0472">Membrane</keyword>
<keyword evidence="2" id="KW-1133">Transmembrane helix</keyword>
<evidence type="ECO:0000256" key="1">
    <source>
        <dbReference type="SAM" id="MobiDB-lite"/>
    </source>
</evidence>
<evidence type="ECO:0000256" key="2">
    <source>
        <dbReference type="SAM" id="Phobius"/>
    </source>
</evidence>
<dbReference type="GO" id="GO:0016020">
    <property type="term" value="C:membrane"/>
    <property type="evidence" value="ECO:0007669"/>
    <property type="project" value="InterPro"/>
</dbReference>
<dbReference type="AlphaFoldDB" id="A0A177BZC3"/>
<feature type="transmembrane region" description="Helical" evidence="2">
    <location>
        <begin position="380"/>
        <end position="401"/>
    </location>
</feature>
<accession>A0A177BZC3</accession>
<feature type="domain" description="CorA-like transporter" evidence="3">
    <location>
        <begin position="32"/>
        <end position="224"/>
    </location>
</feature>
<sequence length="471" mass="53624">MMKIDIPAWPLPVVWVTSALPVAADYQSMSLRLDGVADRLFKKDGTVQVMACRWSKHQKFENLPLRSYEDLCAYVIIDQEHTRSSLDITHNAMKVLLSSFSAFPQLANALPEFAASDIPIQGSRTFFHTECSISRLEGSSDHLCMLLKYIEPNRNFSDPIPWSIRQQLLHQSIDACTLREHCVVIRPSEAFKASIIDQFMQRGNVSTHWTNLPVVLVGSLNAHWSAYVRFLDKEIWDIDKSIDFTNPFSETPGEANFRSLPRTKQYHDLLIRARHALKANIHVLRLLLKESIKRLTLESKASRELFADHYTTLDSIVNDVIEESCDLVEYLETLKLRVDRITEAIRDSIALRNTHHAAVESQNMKRLTVKSVQEARTVKAIALVTLVYLPATFIATFLGINGINIQQTDTGVLHIEADAQVILYFALTVPLTSVTLLLWWAWEKWSRSRRGETGSMDPQPARPWKAHVSPV</sequence>
<dbReference type="GeneID" id="28765716"/>
<name>A0A177BZC3_9PLEO</name>
<evidence type="ECO:0000313" key="5">
    <source>
        <dbReference type="Proteomes" id="UP000077069"/>
    </source>
</evidence>
<organism evidence="4 5">
    <name type="scientific">Paraphaeosphaeria sporulosa</name>
    <dbReference type="NCBI Taxonomy" id="1460663"/>
    <lineage>
        <taxon>Eukaryota</taxon>
        <taxon>Fungi</taxon>
        <taxon>Dikarya</taxon>
        <taxon>Ascomycota</taxon>
        <taxon>Pezizomycotina</taxon>
        <taxon>Dothideomycetes</taxon>
        <taxon>Pleosporomycetidae</taxon>
        <taxon>Pleosporales</taxon>
        <taxon>Massarineae</taxon>
        <taxon>Didymosphaeriaceae</taxon>
        <taxon>Paraphaeosphaeria</taxon>
    </lineage>
</organism>
<dbReference type="OrthoDB" id="5396681at2759"/>
<dbReference type="GO" id="GO:0046873">
    <property type="term" value="F:metal ion transmembrane transporter activity"/>
    <property type="evidence" value="ECO:0007669"/>
    <property type="project" value="InterPro"/>
</dbReference>
<gene>
    <name evidence="4" type="ORF">CC84DRAFT_1209604</name>
</gene>